<dbReference type="GO" id="GO:0003677">
    <property type="term" value="F:DNA binding"/>
    <property type="evidence" value="ECO:0007669"/>
    <property type="project" value="InterPro"/>
</dbReference>
<reference evidence="4" key="1">
    <citation type="submission" date="2010-08" db="EMBL/GenBank/DDBJ databases">
        <authorList>
            <consortium name="Caenorhabditis japonica Sequencing Consortium"/>
            <person name="Wilson R.K."/>
        </authorList>
    </citation>
    <scope>NUCLEOTIDE SEQUENCE [LARGE SCALE GENOMIC DNA]</scope>
    <source>
        <strain evidence="4">DF5081</strain>
    </source>
</reference>
<keyword evidence="4" id="KW-1185">Reference proteome</keyword>
<dbReference type="AlphaFoldDB" id="A0A8R1IIV2"/>
<dbReference type="SUPFAM" id="SSF46689">
    <property type="entry name" value="Homeodomain-like"/>
    <property type="match status" value="1"/>
</dbReference>
<proteinExistence type="predicted"/>
<dbReference type="Gene3D" id="3.30.420.10">
    <property type="entry name" value="Ribonuclease H-like superfamily/Ribonuclease H"/>
    <property type="match status" value="1"/>
</dbReference>
<sequence length="181" mass="20567">MGRGKTLTMPERAQVDLMVQLNMSVSLMSARNHCSRTLNNCYTSDPAAYGTSKSTGRARKNTTESVQVTYFSNNPYIWKHQAPNHEANPSNSTRAFLASKKIKVLAWPACSLDLNPIESVWRILVRSVYKNSKQYNSISELKDAVKAEWNKIQQSYFENLSNSMSNRIFQVIQKNGGFTKY</sequence>
<evidence type="ECO:0000256" key="1">
    <source>
        <dbReference type="ARBA" id="ARBA00004123"/>
    </source>
</evidence>
<dbReference type="EnsemblMetazoa" id="CJA32247b.1">
    <property type="protein sequence ID" value="CJA32247b.1"/>
    <property type="gene ID" value="WBGene00208094"/>
</dbReference>
<accession>A0A8R1IIV2</accession>
<evidence type="ECO:0000259" key="2">
    <source>
        <dbReference type="Pfam" id="PF11427"/>
    </source>
</evidence>
<reference evidence="3" key="2">
    <citation type="submission" date="2022-06" db="UniProtKB">
        <authorList>
            <consortium name="EnsemblMetazoa"/>
        </authorList>
    </citation>
    <scope>IDENTIFICATION</scope>
    <source>
        <strain evidence="3">DF5081</strain>
    </source>
</reference>
<dbReference type="Proteomes" id="UP000005237">
    <property type="component" value="Unassembled WGS sequence"/>
</dbReference>
<name>A0A8R1IIV2_CAEJA</name>
<comment type="subcellular location">
    <subcellularLocation>
        <location evidence="1">Nucleus</location>
    </subcellularLocation>
</comment>
<dbReference type="GO" id="GO:0005634">
    <property type="term" value="C:nucleus"/>
    <property type="evidence" value="ECO:0007669"/>
    <property type="project" value="UniProtKB-SubCell"/>
</dbReference>
<organism evidence="3 4">
    <name type="scientific">Caenorhabditis japonica</name>
    <dbReference type="NCBI Taxonomy" id="281687"/>
    <lineage>
        <taxon>Eukaryota</taxon>
        <taxon>Metazoa</taxon>
        <taxon>Ecdysozoa</taxon>
        <taxon>Nematoda</taxon>
        <taxon>Chromadorea</taxon>
        <taxon>Rhabditida</taxon>
        <taxon>Rhabditina</taxon>
        <taxon>Rhabditomorpha</taxon>
        <taxon>Rhabditoidea</taxon>
        <taxon>Rhabditidae</taxon>
        <taxon>Peloderinae</taxon>
        <taxon>Caenorhabditis</taxon>
    </lineage>
</organism>
<dbReference type="InterPro" id="IPR025898">
    <property type="entry name" value="Tc3_transposase_DNA-bd_dom"/>
</dbReference>
<dbReference type="InterPro" id="IPR009057">
    <property type="entry name" value="Homeodomain-like_sf"/>
</dbReference>
<feature type="domain" description="Tc3 transposase DNA binding" evidence="2">
    <location>
        <begin position="3"/>
        <end position="52"/>
    </location>
</feature>
<dbReference type="Pfam" id="PF11427">
    <property type="entry name" value="HTH_Tnp_Tc3_1"/>
    <property type="match status" value="1"/>
</dbReference>
<dbReference type="InterPro" id="IPR036397">
    <property type="entry name" value="RNaseH_sf"/>
</dbReference>
<protein>
    <submittedName>
        <fullName evidence="3">HTH_Tnp_Tc3_1 domain-containing protein</fullName>
    </submittedName>
</protein>
<evidence type="ECO:0000313" key="3">
    <source>
        <dbReference type="EnsemblMetazoa" id="CJA32247b.1"/>
    </source>
</evidence>
<evidence type="ECO:0000313" key="4">
    <source>
        <dbReference type="Proteomes" id="UP000005237"/>
    </source>
</evidence>
<dbReference type="Gene3D" id="1.10.10.60">
    <property type="entry name" value="Homeodomain-like"/>
    <property type="match status" value="1"/>
</dbReference>